<dbReference type="GO" id="GO:0016705">
    <property type="term" value="F:oxidoreductase activity, acting on paired donors, with incorporation or reduction of molecular oxygen"/>
    <property type="evidence" value="ECO:0007669"/>
    <property type="project" value="InterPro"/>
</dbReference>
<dbReference type="InterPro" id="IPR002401">
    <property type="entry name" value="Cyt_P450_E_grp-I"/>
</dbReference>
<dbReference type="SUPFAM" id="SSF48264">
    <property type="entry name" value="Cytochrome P450"/>
    <property type="match status" value="1"/>
</dbReference>
<name>A0A838XGG6_9ACTN</name>
<feature type="region of interest" description="Disordered" evidence="9">
    <location>
        <begin position="393"/>
        <end position="414"/>
    </location>
</feature>
<reference evidence="10 11" key="1">
    <citation type="submission" date="2020-07" db="EMBL/GenBank/DDBJ databases">
        <title>Draft genome and description of Aeromicrobium phoceense strain Marseille-Q0843 isolated from healthy skin swab.</title>
        <authorList>
            <person name="Boxberger M."/>
            <person name="La Scola B."/>
        </authorList>
    </citation>
    <scope>NUCLEOTIDE SEQUENCE [LARGE SCALE GENOMIC DNA]</scope>
    <source>
        <strain evidence="10 11">Marseille-Q0843</strain>
    </source>
</reference>
<evidence type="ECO:0000256" key="3">
    <source>
        <dbReference type="ARBA" id="ARBA00022617"/>
    </source>
</evidence>
<evidence type="ECO:0000256" key="9">
    <source>
        <dbReference type="SAM" id="MobiDB-lite"/>
    </source>
</evidence>
<dbReference type="InterPro" id="IPR036396">
    <property type="entry name" value="Cyt_P450_sf"/>
</dbReference>
<dbReference type="GO" id="GO:0005506">
    <property type="term" value="F:iron ion binding"/>
    <property type="evidence" value="ECO:0007669"/>
    <property type="project" value="InterPro"/>
</dbReference>
<keyword evidence="5" id="KW-0560">Oxidoreductase</keyword>
<organism evidence="10 11">
    <name type="scientific">Aeromicrobium phoceense</name>
    <dbReference type="NCBI Taxonomy" id="2754045"/>
    <lineage>
        <taxon>Bacteria</taxon>
        <taxon>Bacillati</taxon>
        <taxon>Actinomycetota</taxon>
        <taxon>Actinomycetes</taxon>
        <taxon>Propionibacteriales</taxon>
        <taxon>Nocardioidaceae</taxon>
        <taxon>Aeromicrobium</taxon>
    </lineage>
</organism>
<proteinExistence type="inferred from homology"/>
<accession>A0A838XGG6</accession>
<dbReference type="GO" id="GO:0016125">
    <property type="term" value="P:sterol metabolic process"/>
    <property type="evidence" value="ECO:0007669"/>
    <property type="project" value="TreeGrafter"/>
</dbReference>
<keyword evidence="7" id="KW-0503">Monooxygenase</keyword>
<evidence type="ECO:0000313" key="11">
    <source>
        <dbReference type="Proteomes" id="UP000550354"/>
    </source>
</evidence>
<dbReference type="RefSeq" id="WP_181756485.1">
    <property type="nucleotide sequence ID" value="NZ_JACEOG010000002.1"/>
</dbReference>
<comment type="caution">
    <text evidence="10">The sequence shown here is derived from an EMBL/GenBank/DDBJ whole genome shotgun (WGS) entry which is preliminary data.</text>
</comment>
<evidence type="ECO:0000256" key="6">
    <source>
        <dbReference type="ARBA" id="ARBA00023004"/>
    </source>
</evidence>
<gene>
    <name evidence="10" type="ORF">H1W00_14210</name>
</gene>
<protein>
    <submittedName>
        <fullName evidence="10">Cytochrome P450</fullName>
    </submittedName>
</protein>
<comment type="cofactor">
    <cofactor evidence="1 8">
        <name>heme</name>
        <dbReference type="ChEBI" id="CHEBI:30413"/>
    </cofactor>
</comment>
<dbReference type="AlphaFoldDB" id="A0A838XGG6"/>
<dbReference type="EMBL" id="JACEOG010000002">
    <property type="protein sequence ID" value="MBA4609635.1"/>
    <property type="molecule type" value="Genomic_DNA"/>
</dbReference>
<comment type="similarity">
    <text evidence="2">Belongs to the cytochrome P450 family.</text>
</comment>
<evidence type="ECO:0000256" key="5">
    <source>
        <dbReference type="ARBA" id="ARBA00023002"/>
    </source>
</evidence>
<evidence type="ECO:0000313" key="10">
    <source>
        <dbReference type="EMBL" id="MBA4609635.1"/>
    </source>
</evidence>
<sequence>MSLLRERSVLLARQGYLFTAALTETERHRLYDEGAVPIRLLGRPALLVTGSEGVRFFYDESRLMRHLAVPAPIALSLFGPGAVHGLDDAPPRHRKELFLPALTEPALERLTDIAGTRLERRVKQWEATGGGEVYSDAVDIFGSSIIEWAGIDESDAEKSRHARWLATIVDGFGTMGTPYLRATVARRRCDRWAADLVRREREAPAAPAGSWLSAVARFVDADGRPLPERTAAVELLNILRPTVAVSWLASFAALALVEHPQWCERIRAEDASGESAVAEAFCHEVRRYYPFVPVLAARARRDTVYAGHRISAGQRVLLDVHGTNHGADWEDPWAFRPERFLDVDPCDVTAFVPQGGGPRETGHRCPGEGVSNRLLELTVQALARHDSLELPAQDRTFSARRMPTRPASGTRVRL</sequence>
<dbReference type="CDD" id="cd11067">
    <property type="entry name" value="CYP152"/>
    <property type="match status" value="1"/>
</dbReference>
<keyword evidence="11" id="KW-1185">Reference proteome</keyword>
<dbReference type="PRINTS" id="PR00463">
    <property type="entry name" value="EP450I"/>
</dbReference>
<evidence type="ECO:0000256" key="2">
    <source>
        <dbReference type="ARBA" id="ARBA00010617"/>
    </source>
</evidence>
<evidence type="ECO:0000256" key="1">
    <source>
        <dbReference type="ARBA" id="ARBA00001971"/>
    </source>
</evidence>
<dbReference type="Pfam" id="PF00067">
    <property type="entry name" value="p450"/>
    <property type="match status" value="1"/>
</dbReference>
<dbReference type="GO" id="GO:0020037">
    <property type="term" value="F:heme binding"/>
    <property type="evidence" value="ECO:0007669"/>
    <property type="project" value="InterPro"/>
</dbReference>
<evidence type="ECO:0000256" key="8">
    <source>
        <dbReference type="PIRSR" id="PIRSR602401-1"/>
    </source>
</evidence>
<evidence type="ECO:0000256" key="4">
    <source>
        <dbReference type="ARBA" id="ARBA00022723"/>
    </source>
</evidence>
<keyword evidence="6 8" id="KW-0408">Iron</keyword>
<dbReference type="Proteomes" id="UP000550354">
    <property type="component" value="Unassembled WGS sequence"/>
</dbReference>
<dbReference type="InterPro" id="IPR001128">
    <property type="entry name" value="Cyt_P450"/>
</dbReference>
<feature type="binding site" description="axial binding residue" evidence="8">
    <location>
        <position position="365"/>
    </location>
    <ligand>
        <name>heme</name>
        <dbReference type="ChEBI" id="CHEBI:30413"/>
    </ligand>
    <ligandPart>
        <name>Fe</name>
        <dbReference type="ChEBI" id="CHEBI:18248"/>
    </ligandPart>
</feature>
<dbReference type="PANTHER" id="PTHR24286">
    <property type="entry name" value="CYTOCHROME P450 26"/>
    <property type="match status" value="1"/>
</dbReference>
<keyword evidence="4 8" id="KW-0479">Metal-binding</keyword>
<dbReference type="GO" id="GO:0004497">
    <property type="term" value="F:monooxygenase activity"/>
    <property type="evidence" value="ECO:0007669"/>
    <property type="project" value="UniProtKB-KW"/>
</dbReference>
<dbReference type="PANTHER" id="PTHR24286:SF24">
    <property type="entry name" value="LANOSTEROL 14-ALPHA DEMETHYLASE"/>
    <property type="match status" value="1"/>
</dbReference>
<keyword evidence="3 8" id="KW-0349">Heme</keyword>
<dbReference type="Gene3D" id="1.10.630.10">
    <property type="entry name" value="Cytochrome P450"/>
    <property type="match status" value="1"/>
</dbReference>
<evidence type="ECO:0000256" key="7">
    <source>
        <dbReference type="ARBA" id="ARBA00023033"/>
    </source>
</evidence>